<evidence type="ECO:0000313" key="2">
    <source>
        <dbReference type="Proteomes" id="UP000054804"/>
    </source>
</evidence>
<organism evidence="1 2">
    <name type="scientific">Streptomyces silvensis</name>
    <dbReference type="NCBI Taxonomy" id="1765722"/>
    <lineage>
        <taxon>Bacteria</taxon>
        <taxon>Bacillati</taxon>
        <taxon>Actinomycetota</taxon>
        <taxon>Actinomycetes</taxon>
        <taxon>Kitasatosporales</taxon>
        <taxon>Streptomycetaceae</taxon>
        <taxon>Streptomyces</taxon>
    </lineage>
</organism>
<gene>
    <name evidence="1" type="ORF">AT728_11255</name>
</gene>
<dbReference type="NCBIfam" id="NF038070">
    <property type="entry name" value="LmbU_fam_TF"/>
    <property type="match status" value="1"/>
</dbReference>
<reference evidence="1 2" key="1">
    <citation type="submission" date="2015-12" db="EMBL/GenBank/DDBJ databases">
        <title>Draft genome sequence of Streptomyces silvensis ATCC 53525, a producer of novel hormone antagonists.</title>
        <authorList>
            <person name="Johnston C.W."/>
            <person name="Li Y."/>
            <person name="Magarvey N.A."/>
        </authorList>
    </citation>
    <scope>NUCLEOTIDE SEQUENCE [LARGE SCALE GENOMIC DNA]</scope>
    <source>
        <strain evidence="1 2">ATCC 53525</strain>
    </source>
</reference>
<evidence type="ECO:0000313" key="1">
    <source>
        <dbReference type="EMBL" id="KUF16388.1"/>
    </source>
</evidence>
<protein>
    <submittedName>
        <fullName evidence="1">Uncharacterized protein</fullName>
    </submittedName>
</protein>
<dbReference type="RefSeq" id="WP_058849206.1">
    <property type="nucleotide sequence ID" value="NZ_LOCL01000038.1"/>
</dbReference>
<dbReference type="InterPro" id="IPR049735">
    <property type="entry name" value="NovE/LmbU-like"/>
</dbReference>
<dbReference type="AlphaFoldDB" id="A0A0W7X0N8"/>
<sequence>MIFSDVQLPLSAYEERAEAPLSSLTAHASLDRKGITFPPGMARQSWEAFGNQLRDVSSSFVWWLADWMIYGESTYGPRYRDAIERTGLDYQTLRNYAWVARRFEHHRRHEALSFAHHAEVARLPAPEQDYWLRRAEQHAWSRNTLRKQVRAGVAERGSGTAASAVAVAGRSAGRQPVPADGAGSAGRTARIEIDLPVGEFDQITRIAESFGLSNSDWAARVLQSVVRSLAETETGGYAPTPAP</sequence>
<dbReference type="EMBL" id="LOCL01000038">
    <property type="protein sequence ID" value="KUF16388.1"/>
    <property type="molecule type" value="Genomic_DNA"/>
</dbReference>
<keyword evidence="2" id="KW-1185">Reference proteome</keyword>
<proteinExistence type="predicted"/>
<comment type="caution">
    <text evidence="1">The sequence shown here is derived from an EMBL/GenBank/DDBJ whole genome shotgun (WGS) entry which is preliminary data.</text>
</comment>
<accession>A0A0W7X0N8</accession>
<dbReference type="Proteomes" id="UP000054804">
    <property type="component" value="Unassembled WGS sequence"/>
</dbReference>
<name>A0A0W7X0N8_9ACTN</name>